<evidence type="ECO:0000256" key="11">
    <source>
        <dbReference type="ARBA" id="ARBA00049295"/>
    </source>
</evidence>
<dbReference type="Gene3D" id="3.90.870.10">
    <property type="entry name" value="DHBP synthase"/>
    <property type="match status" value="1"/>
</dbReference>
<evidence type="ECO:0000259" key="13">
    <source>
        <dbReference type="Pfam" id="PF00925"/>
    </source>
</evidence>
<dbReference type="NCBIfam" id="NF001591">
    <property type="entry name" value="PRK00393.1"/>
    <property type="match status" value="1"/>
</dbReference>
<dbReference type="Pfam" id="PF00926">
    <property type="entry name" value="DHBP_synthase"/>
    <property type="match status" value="1"/>
</dbReference>
<comment type="similarity">
    <text evidence="3">In the N-terminal section; belongs to the DHBP synthase family.</text>
</comment>
<dbReference type="GO" id="GO:0008686">
    <property type="term" value="F:3,4-dihydroxy-2-butanone-4-phosphate synthase activity"/>
    <property type="evidence" value="ECO:0007669"/>
    <property type="project" value="InterPro"/>
</dbReference>
<dbReference type="NCBIfam" id="TIGR00505">
    <property type="entry name" value="ribA"/>
    <property type="match status" value="1"/>
</dbReference>
<evidence type="ECO:0000313" key="14">
    <source>
        <dbReference type="EMBL" id="CAB4919375.1"/>
    </source>
</evidence>
<evidence type="ECO:0000256" key="4">
    <source>
        <dbReference type="ARBA" id="ARBA00012762"/>
    </source>
</evidence>
<evidence type="ECO:0000256" key="10">
    <source>
        <dbReference type="ARBA" id="ARBA00023134"/>
    </source>
</evidence>
<dbReference type="InterPro" id="IPR032677">
    <property type="entry name" value="GTP_cyclohydro_II"/>
</dbReference>
<dbReference type="EC" id="3.5.4.25" evidence="4"/>
<dbReference type="Gene3D" id="3.40.50.10990">
    <property type="entry name" value="GTP cyclohydrolase II"/>
    <property type="match status" value="1"/>
</dbReference>
<evidence type="ECO:0000256" key="2">
    <source>
        <dbReference type="ARBA" id="ARBA00004853"/>
    </source>
</evidence>
<dbReference type="PIRSF" id="PIRSF001259">
    <property type="entry name" value="RibA"/>
    <property type="match status" value="1"/>
</dbReference>
<gene>
    <name evidence="14" type="ORF">UFOPK3472_03493</name>
</gene>
<dbReference type="GO" id="GO:0005829">
    <property type="term" value="C:cytosol"/>
    <property type="evidence" value="ECO:0007669"/>
    <property type="project" value="TreeGrafter"/>
</dbReference>
<keyword evidence="6" id="KW-0479">Metal-binding</keyword>
<evidence type="ECO:0000256" key="6">
    <source>
        <dbReference type="ARBA" id="ARBA00022723"/>
    </source>
</evidence>
<dbReference type="Pfam" id="PF00925">
    <property type="entry name" value="GTP_cyclohydro2"/>
    <property type="match status" value="1"/>
</dbReference>
<evidence type="ECO:0000256" key="12">
    <source>
        <dbReference type="SAM" id="MobiDB-lite"/>
    </source>
</evidence>
<dbReference type="CDD" id="cd00641">
    <property type="entry name" value="GTP_cyclohydro2"/>
    <property type="match status" value="1"/>
</dbReference>
<dbReference type="InterPro" id="IPR017945">
    <property type="entry name" value="DHBP_synth_RibB-like_a/b_dom"/>
</dbReference>
<dbReference type="UniPathway" id="UPA00275">
    <property type="reaction ID" value="UER00400"/>
</dbReference>
<evidence type="ECO:0000256" key="9">
    <source>
        <dbReference type="ARBA" id="ARBA00022833"/>
    </source>
</evidence>
<comment type="pathway">
    <text evidence="2">Cofactor biosynthesis; riboflavin biosynthesis; 5-amino-6-(D-ribitylamino)uracil from GTP: step 1/4.</text>
</comment>
<name>A0A6J7HSQ6_9ZZZZ</name>
<evidence type="ECO:0000256" key="8">
    <source>
        <dbReference type="ARBA" id="ARBA00022801"/>
    </source>
</evidence>
<dbReference type="FunFam" id="3.40.50.10990:FF:000001">
    <property type="entry name" value="Riboflavin biosynthesis protein RibBA"/>
    <property type="match status" value="1"/>
</dbReference>
<comment type="catalytic activity">
    <reaction evidence="11">
        <text>GTP + 4 H2O = 2,5-diamino-6-hydroxy-4-(5-phosphoribosylamino)-pyrimidine + formate + 2 phosphate + 3 H(+)</text>
        <dbReference type="Rhea" id="RHEA:23704"/>
        <dbReference type="ChEBI" id="CHEBI:15377"/>
        <dbReference type="ChEBI" id="CHEBI:15378"/>
        <dbReference type="ChEBI" id="CHEBI:15740"/>
        <dbReference type="ChEBI" id="CHEBI:37565"/>
        <dbReference type="ChEBI" id="CHEBI:43474"/>
        <dbReference type="ChEBI" id="CHEBI:58614"/>
        <dbReference type="EC" id="3.5.4.25"/>
    </reaction>
</comment>
<feature type="domain" description="GTP cyclohydrolase II" evidence="13">
    <location>
        <begin position="163"/>
        <end position="327"/>
    </location>
</feature>
<dbReference type="GO" id="GO:0003935">
    <property type="term" value="F:GTP cyclohydrolase II activity"/>
    <property type="evidence" value="ECO:0007669"/>
    <property type="project" value="UniProtKB-EC"/>
</dbReference>
<keyword evidence="8" id="KW-0378">Hydrolase</keyword>
<evidence type="ECO:0000256" key="5">
    <source>
        <dbReference type="ARBA" id="ARBA00022619"/>
    </source>
</evidence>
<dbReference type="EMBL" id="CAFBLX010000349">
    <property type="protein sequence ID" value="CAB4919375.1"/>
    <property type="molecule type" value="Genomic_DNA"/>
</dbReference>
<protein>
    <recommendedName>
        <fullName evidence="4">GTP cyclohydrolase II</fullName>
        <ecNumber evidence="4">3.5.4.25</ecNumber>
    </recommendedName>
</protein>
<dbReference type="PANTHER" id="PTHR21327:SF18">
    <property type="entry name" value="3,4-DIHYDROXY-2-BUTANONE 4-PHOSPHATE SYNTHASE"/>
    <property type="match status" value="1"/>
</dbReference>
<evidence type="ECO:0000256" key="1">
    <source>
        <dbReference type="ARBA" id="ARBA00001947"/>
    </source>
</evidence>
<dbReference type="NCBIfam" id="NF006803">
    <property type="entry name" value="PRK09311.1"/>
    <property type="match status" value="1"/>
</dbReference>
<dbReference type="SUPFAM" id="SSF55821">
    <property type="entry name" value="YrdC/RibB"/>
    <property type="match status" value="1"/>
</dbReference>
<organism evidence="14">
    <name type="scientific">freshwater metagenome</name>
    <dbReference type="NCBI Taxonomy" id="449393"/>
    <lineage>
        <taxon>unclassified sequences</taxon>
        <taxon>metagenomes</taxon>
        <taxon>ecological metagenomes</taxon>
    </lineage>
</organism>
<feature type="region of interest" description="Disordered" evidence="12">
    <location>
        <begin position="353"/>
        <end position="382"/>
    </location>
</feature>
<dbReference type="AlphaFoldDB" id="A0A6J7HSQ6"/>
<dbReference type="NCBIfam" id="TIGR00506">
    <property type="entry name" value="ribB"/>
    <property type="match status" value="1"/>
</dbReference>
<accession>A0A6J7HSQ6</accession>
<dbReference type="HAMAP" id="MF_00179">
    <property type="entry name" value="RibA"/>
    <property type="match status" value="1"/>
</dbReference>
<comment type="cofactor">
    <cofactor evidence="1">
        <name>Zn(2+)</name>
        <dbReference type="ChEBI" id="CHEBI:29105"/>
    </cofactor>
</comment>
<dbReference type="PANTHER" id="PTHR21327">
    <property type="entry name" value="GTP CYCLOHYDROLASE II-RELATED"/>
    <property type="match status" value="1"/>
</dbReference>
<dbReference type="InterPro" id="IPR000926">
    <property type="entry name" value="RibA"/>
</dbReference>
<dbReference type="InterPro" id="IPR000422">
    <property type="entry name" value="DHBP_synthase_RibB"/>
</dbReference>
<keyword evidence="5" id="KW-0686">Riboflavin biosynthesis</keyword>
<dbReference type="GO" id="GO:0009231">
    <property type="term" value="P:riboflavin biosynthetic process"/>
    <property type="evidence" value="ECO:0007669"/>
    <property type="project" value="UniProtKB-UniPathway"/>
</dbReference>
<dbReference type="GO" id="GO:0005525">
    <property type="term" value="F:GTP binding"/>
    <property type="evidence" value="ECO:0007669"/>
    <property type="project" value="UniProtKB-KW"/>
</dbReference>
<sequence>MITHGRGLVCLALTEDRCEQLGLSQQVRRNEAPLGTAFTESIEAREGITTGISAPDRSRTIMVAIDPDSASGDLVKPGHVFPLRAKSGGVLERAGHTEAAVDLARMAGLIPAGVICEIMKDDGEMARVDDLMGYAQEHGLRMITITDLIEHRRRTERLIERGAAVRLPTQYGDFTAVGYTSLIDGKHHMALVRGEVDGKDDVLVRVHSECLTGDVFGSLRCDCGPQLDAALEMVAAEDRGIVLYMRGHEGRGIGLLHKLQAYQLQDAGSDTVDANLQLGLPADSRDYGIGAQILVDLGVSSMRLLTNNPAKRVGLDGYGLHVTERVPMPLRANAENLTYLRTKRDRMGHDLVGLDDFEQNDPTGENGHSAGSTPVRENGVNP</sequence>
<evidence type="ECO:0000256" key="7">
    <source>
        <dbReference type="ARBA" id="ARBA00022741"/>
    </source>
</evidence>
<keyword evidence="10" id="KW-0342">GTP-binding</keyword>
<proteinExistence type="inferred from homology"/>
<dbReference type="SUPFAM" id="SSF142695">
    <property type="entry name" value="RibA-like"/>
    <property type="match status" value="1"/>
</dbReference>
<dbReference type="InterPro" id="IPR036144">
    <property type="entry name" value="RibA-like_sf"/>
</dbReference>
<evidence type="ECO:0000256" key="3">
    <source>
        <dbReference type="ARBA" id="ARBA00005520"/>
    </source>
</evidence>
<reference evidence="14" key="1">
    <citation type="submission" date="2020-05" db="EMBL/GenBank/DDBJ databases">
        <authorList>
            <person name="Chiriac C."/>
            <person name="Salcher M."/>
            <person name="Ghai R."/>
            <person name="Kavagutti S V."/>
        </authorList>
    </citation>
    <scope>NUCLEOTIDE SEQUENCE</scope>
</reference>
<dbReference type="GO" id="GO:0046872">
    <property type="term" value="F:metal ion binding"/>
    <property type="evidence" value="ECO:0007669"/>
    <property type="project" value="UniProtKB-KW"/>
</dbReference>
<keyword evidence="7" id="KW-0547">Nucleotide-binding</keyword>
<keyword evidence="9" id="KW-0862">Zinc</keyword>